<protein>
    <submittedName>
        <fullName evidence="2">Uncharacterized protein</fullName>
    </submittedName>
</protein>
<keyword evidence="3" id="KW-1185">Reference proteome</keyword>
<name>A0A7J8BKD5_MOLMO</name>
<feature type="region of interest" description="Disordered" evidence="1">
    <location>
        <begin position="50"/>
        <end position="88"/>
    </location>
</feature>
<feature type="compositionally biased region" description="Polar residues" evidence="1">
    <location>
        <begin position="59"/>
        <end position="88"/>
    </location>
</feature>
<dbReference type="InParanoid" id="A0A7J8BKD5"/>
<gene>
    <name evidence="2" type="ORF">HJG59_010213</name>
</gene>
<organism evidence="2 3">
    <name type="scientific">Molossus molossus</name>
    <name type="common">Pallas' mastiff bat</name>
    <name type="synonym">Vespertilio molossus</name>
    <dbReference type="NCBI Taxonomy" id="27622"/>
    <lineage>
        <taxon>Eukaryota</taxon>
        <taxon>Metazoa</taxon>
        <taxon>Chordata</taxon>
        <taxon>Craniata</taxon>
        <taxon>Vertebrata</taxon>
        <taxon>Euteleostomi</taxon>
        <taxon>Mammalia</taxon>
        <taxon>Eutheria</taxon>
        <taxon>Laurasiatheria</taxon>
        <taxon>Chiroptera</taxon>
        <taxon>Yangochiroptera</taxon>
        <taxon>Molossidae</taxon>
        <taxon>Molossus</taxon>
    </lineage>
</organism>
<evidence type="ECO:0000313" key="3">
    <source>
        <dbReference type="Proteomes" id="UP000550707"/>
    </source>
</evidence>
<comment type="caution">
    <text evidence="2">The sequence shown here is derived from an EMBL/GenBank/DDBJ whole genome shotgun (WGS) entry which is preliminary data.</text>
</comment>
<sequence length="125" mass="12518">MLAPASKGVPLGSCSAPPPIAVATNPALDAWPGVPTLHMVFLPAPAPQCRAPGSGLTDPGSTWATRGQHSSLRAGSSPGSETPLCGTSSGPVLSVRWEVVSHADAGQHGCPGTPHLGSTPLMVRE</sequence>
<evidence type="ECO:0000313" key="2">
    <source>
        <dbReference type="EMBL" id="KAF6398959.1"/>
    </source>
</evidence>
<evidence type="ECO:0000256" key="1">
    <source>
        <dbReference type="SAM" id="MobiDB-lite"/>
    </source>
</evidence>
<dbReference type="EMBL" id="JACASF010000026">
    <property type="protein sequence ID" value="KAF6398959.1"/>
    <property type="molecule type" value="Genomic_DNA"/>
</dbReference>
<accession>A0A7J8BKD5</accession>
<reference evidence="2 3" key="1">
    <citation type="journal article" date="2020" name="Nature">
        <title>Six reference-quality genomes reveal evolution of bat adaptations.</title>
        <authorList>
            <person name="Jebb D."/>
            <person name="Huang Z."/>
            <person name="Pippel M."/>
            <person name="Hughes G.M."/>
            <person name="Lavrichenko K."/>
            <person name="Devanna P."/>
            <person name="Winkler S."/>
            <person name="Jermiin L.S."/>
            <person name="Skirmuntt E.C."/>
            <person name="Katzourakis A."/>
            <person name="Burkitt-Gray L."/>
            <person name="Ray D.A."/>
            <person name="Sullivan K.A.M."/>
            <person name="Roscito J.G."/>
            <person name="Kirilenko B.M."/>
            <person name="Davalos L.M."/>
            <person name="Corthals A.P."/>
            <person name="Power M.L."/>
            <person name="Jones G."/>
            <person name="Ransome R.D."/>
            <person name="Dechmann D.K.N."/>
            <person name="Locatelli A.G."/>
            <person name="Puechmaille S.J."/>
            <person name="Fedrigo O."/>
            <person name="Jarvis E.D."/>
            <person name="Hiller M."/>
            <person name="Vernes S.C."/>
            <person name="Myers E.W."/>
            <person name="Teeling E.C."/>
        </authorList>
    </citation>
    <scope>NUCLEOTIDE SEQUENCE [LARGE SCALE GENOMIC DNA]</scope>
    <source>
        <strain evidence="2">MMolMol1</strain>
        <tissue evidence="2">Muscle</tissue>
    </source>
</reference>
<proteinExistence type="predicted"/>
<dbReference type="Proteomes" id="UP000550707">
    <property type="component" value="Unassembled WGS sequence"/>
</dbReference>
<dbReference type="AlphaFoldDB" id="A0A7J8BKD5"/>
<feature type="region of interest" description="Disordered" evidence="1">
    <location>
        <begin position="104"/>
        <end position="125"/>
    </location>
</feature>